<dbReference type="InterPro" id="IPR004465">
    <property type="entry name" value="RNR_NrdI"/>
</dbReference>
<dbReference type="PANTHER" id="PTHR37297:SF1">
    <property type="entry name" value="PROTEIN NRDI"/>
    <property type="match status" value="1"/>
</dbReference>
<dbReference type="SUPFAM" id="SSF52218">
    <property type="entry name" value="Flavoproteins"/>
    <property type="match status" value="1"/>
</dbReference>
<comment type="caution">
    <text evidence="1">The sequence shown here is derived from an EMBL/GenBank/DDBJ whole genome shotgun (WGS) entry which is preliminary data.</text>
</comment>
<gene>
    <name evidence="1" type="ORF">HNQ43_000022</name>
</gene>
<organism evidence="1 2">
    <name type="scientific">Faecalicoccus acidiformans</name>
    <dbReference type="NCBI Taxonomy" id="915173"/>
    <lineage>
        <taxon>Bacteria</taxon>
        <taxon>Bacillati</taxon>
        <taxon>Bacillota</taxon>
        <taxon>Erysipelotrichia</taxon>
        <taxon>Erysipelotrichales</taxon>
        <taxon>Erysipelotrichaceae</taxon>
        <taxon>Faecalicoccus</taxon>
    </lineage>
</organism>
<dbReference type="InterPro" id="IPR029039">
    <property type="entry name" value="Flavoprotein-like_sf"/>
</dbReference>
<dbReference type="AlphaFoldDB" id="A0A7W8CZQ8"/>
<proteinExistence type="predicted"/>
<dbReference type="Gene3D" id="3.40.50.360">
    <property type="match status" value="1"/>
</dbReference>
<dbReference type="Proteomes" id="UP000521313">
    <property type="component" value="Unassembled WGS sequence"/>
</dbReference>
<sequence length="117" mass="12599">MNYAYASRTGNVESIIQQLGLDATFIQSGDETVDGPFILFTYTDGLGDVPMEVETFLMANGAHLKGVIVSGDTGYGDAYCQAGDKIAAEYDVECLYKVENAGEPSDIEEISKILENV</sequence>
<dbReference type="EMBL" id="JACHHD010000001">
    <property type="protein sequence ID" value="MBB5183989.1"/>
    <property type="molecule type" value="Genomic_DNA"/>
</dbReference>
<dbReference type="PANTHER" id="PTHR37297">
    <property type="entry name" value="PROTEIN NRDI"/>
    <property type="match status" value="1"/>
</dbReference>
<name>A0A7W8CZQ8_9FIRM</name>
<dbReference type="GO" id="GO:0010181">
    <property type="term" value="F:FMN binding"/>
    <property type="evidence" value="ECO:0007669"/>
    <property type="project" value="InterPro"/>
</dbReference>
<accession>A0A7W8CZQ8</accession>
<dbReference type="Pfam" id="PF07972">
    <property type="entry name" value="Flavodoxin_NdrI"/>
    <property type="match status" value="1"/>
</dbReference>
<protein>
    <submittedName>
        <fullName evidence="1">Protein involved in ribonucleotide reduction</fullName>
    </submittedName>
</protein>
<reference evidence="1 2" key="1">
    <citation type="submission" date="2020-08" db="EMBL/GenBank/DDBJ databases">
        <title>Genomic Encyclopedia of Type Strains, Phase IV (KMG-IV): sequencing the most valuable type-strain genomes for metagenomic binning, comparative biology and taxonomic classification.</title>
        <authorList>
            <person name="Goeker M."/>
        </authorList>
    </citation>
    <scope>NUCLEOTIDE SEQUENCE [LARGE SCALE GENOMIC DNA]</scope>
    <source>
        <strain evidence="1 2">DSM 26963</strain>
    </source>
</reference>
<evidence type="ECO:0000313" key="1">
    <source>
        <dbReference type="EMBL" id="MBB5183989.1"/>
    </source>
</evidence>
<dbReference type="RefSeq" id="WP_183373661.1">
    <property type="nucleotide sequence ID" value="NZ_JACHHD010000001.1"/>
</dbReference>
<dbReference type="NCBIfam" id="TIGR00333">
    <property type="entry name" value="nrdI"/>
    <property type="match status" value="1"/>
</dbReference>
<evidence type="ECO:0000313" key="2">
    <source>
        <dbReference type="Proteomes" id="UP000521313"/>
    </source>
</evidence>